<evidence type="ECO:0000313" key="1">
    <source>
        <dbReference type="EMBL" id="KAF8474454.1"/>
    </source>
</evidence>
<keyword evidence="2" id="KW-1185">Reference proteome</keyword>
<comment type="caution">
    <text evidence="1">The sequence shown here is derived from an EMBL/GenBank/DDBJ whole genome shotgun (WGS) entry which is preliminary data.</text>
</comment>
<dbReference type="OrthoDB" id="10660162at2759"/>
<proteinExistence type="predicted"/>
<evidence type="ECO:0000313" key="2">
    <source>
        <dbReference type="Proteomes" id="UP000759537"/>
    </source>
</evidence>
<dbReference type="EMBL" id="WHVB01000017">
    <property type="protein sequence ID" value="KAF8474454.1"/>
    <property type="molecule type" value="Genomic_DNA"/>
</dbReference>
<name>A0A9P5K148_9AGAM</name>
<protein>
    <submittedName>
        <fullName evidence="1">Uncharacterized protein</fullName>
    </submittedName>
</protein>
<dbReference type="Proteomes" id="UP000759537">
    <property type="component" value="Unassembled WGS sequence"/>
</dbReference>
<accession>A0A9P5K148</accession>
<reference evidence="1" key="2">
    <citation type="journal article" date="2020" name="Nat. Commun.">
        <title>Large-scale genome sequencing of mycorrhizal fungi provides insights into the early evolution of symbiotic traits.</title>
        <authorList>
            <person name="Miyauchi S."/>
            <person name="Kiss E."/>
            <person name="Kuo A."/>
            <person name="Drula E."/>
            <person name="Kohler A."/>
            <person name="Sanchez-Garcia M."/>
            <person name="Morin E."/>
            <person name="Andreopoulos B."/>
            <person name="Barry K.W."/>
            <person name="Bonito G."/>
            <person name="Buee M."/>
            <person name="Carver A."/>
            <person name="Chen C."/>
            <person name="Cichocki N."/>
            <person name="Clum A."/>
            <person name="Culley D."/>
            <person name="Crous P.W."/>
            <person name="Fauchery L."/>
            <person name="Girlanda M."/>
            <person name="Hayes R.D."/>
            <person name="Keri Z."/>
            <person name="LaButti K."/>
            <person name="Lipzen A."/>
            <person name="Lombard V."/>
            <person name="Magnuson J."/>
            <person name="Maillard F."/>
            <person name="Murat C."/>
            <person name="Nolan M."/>
            <person name="Ohm R.A."/>
            <person name="Pangilinan J."/>
            <person name="Pereira M.F."/>
            <person name="Perotto S."/>
            <person name="Peter M."/>
            <person name="Pfister S."/>
            <person name="Riley R."/>
            <person name="Sitrit Y."/>
            <person name="Stielow J.B."/>
            <person name="Szollosi G."/>
            <person name="Zifcakova L."/>
            <person name="Stursova M."/>
            <person name="Spatafora J.W."/>
            <person name="Tedersoo L."/>
            <person name="Vaario L.M."/>
            <person name="Yamada A."/>
            <person name="Yan M."/>
            <person name="Wang P."/>
            <person name="Xu J."/>
            <person name="Bruns T."/>
            <person name="Baldrian P."/>
            <person name="Vilgalys R."/>
            <person name="Dunand C."/>
            <person name="Henrissat B."/>
            <person name="Grigoriev I.V."/>
            <person name="Hibbett D."/>
            <person name="Nagy L.G."/>
            <person name="Martin F.M."/>
        </authorList>
    </citation>
    <scope>NUCLEOTIDE SEQUENCE</scope>
    <source>
        <strain evidence="1">Prilba</strain>
    </source>
</reference>
<reference evidence="1" key="1">
    <citation type="submission" date="2019-10" db="EMBL/GenBank/DDBJ databases">
        <authorList>
            <consortium name="DOE Joint Genome Institute"/>
            <person name="Kuo A."/>
            <person name="Miyauchi S."/>
            <person name="Kiss E."/>
            <person name="Drula E."/>
            <person name="Kohler A."/>
            <person name="Sanchez-Garcia M."/>
            <person name="Andreopoulos B."/>
            <person name="Barry K.W."/>
            <person name="Bonito G."/>
            <person name="Buee M."/>
            <person name="Carver A."/>
            <person name="Chen C."/>
            <person name="Cichocki N."/>
            <person name="Clum A."/>
            <person name="Culley D."/>
            <person name="Crous P.W."/>
            <person name="Fauchery L."/>
            <person name="Girlanda M."/>
            <person name="Hayes R."/>
            <person name="Keri Z."/>
            <person name="LaButti K."/>
            <person name="Lipzen A."/>
            <person name="Lombard V."/>
            <person name="Magnuson J."/>
            <person name="Maillard F."/>
            <person name="Morin E."/>
            <person name="Murat C."/>
            <person name="Nolan M."/>
            <person name="Ohm R."/>
            <person name="Pangilinan J."/>
            <person name="Pereira M."/>
            <person name="Perotto S."/>
            <person name="Peter M."/>
            <person name="Riley R."/>
            <person name="Sitrit Y."/>
            <person name="Stielow B."/>
            <person name="Szollosi G."/>
            <person name="Zifcakova L."/>
            <person name="Stursova M."/>
            <person name="Spatafora J.W."/>
            <person name="Tedersoo L."/>
            <person name="Vaario L.-M."/>
            <person name="Yamada A."/>
            <person name="Yan M."/>
            <person name="Wang P."/>
            <person name="Xu J."/>
            <person name="Bruns T."/>
            <person name="Baldrian P."/>
            <person name="Vilgalys R."/>
            <person name="Henrissat B."/>
            <person name="Grigoriev I.V."/>
            <person name="Hibbett D."/>
            <person name="Nagy L.G."/>
            <person name="Martin F.M."/>
        </authorList>
    </citation>
    <scope>NUCLEOTIDE SEQUENCE</scope>
    <source>
        <strain evidence="1">Prilba</strain>
    </source>
</reference>
<organism evidence="1 2">
    <name type="scientific">Russula ochroleuca</name>
    <dbReference type="NCBI Taxonomy" id="152965"/>
    <lineage>
        <taxon>Eukaryota</taxon>
        <taxon>Fungi</taxon>
        <taxon>Dikarya</taxon>
        <taxon>Basidiomycota</taxon>
        <taxon>Agaricomycotina</taxon>
        <taxon>Agaricomycetes</taxon>
        <taxon>Russulales</taxon>
        <taxon>Russulaceae</taxon>
        <taxon>Russula</taxon>
    </lineage>
</organism>
<gene>
    <name evidence="1" type="ORF">DFH94DRAFT_684180</name>
</gene>
<sequence>MNSKILFRTDPGLKGGQSEGFELCLTEGRSLEIQNGELVRTSTRNRSIGQDRHLRQMYKACFAEAPEERRKRACPFPHVLDLGSSISGVRNCALAPVLWVLSGFTVQQSDCLTAYEESLGDTGDYRSKRKILSCLEQNIPEVQDQDMLKPRIHDNNKTSIKSYKRWIWITPCQRLRDIIETSGAKYQKARDMSGVAQGAAASLSVLRTGLPTSAVESNDDIGMFPPVLNDVLKIATVRGGDHA</sequence>
<dbReference type="AlphaFoldDB" id="A0A9P5K148"/>